<dbReference type="AlphaFoldDB" id="A0A7W7T678"/>
<evidence type="ECO:0000256" key="2">
    <source>
        <dbReference type="ARBA" id="ARBA00022723"/>
    </source>
</evidence>
<keyword evidence="7" id="KW-1185">Reference proteome</keyword>
<dbReference type="InterPro" id="IPR013149">
    <property type="entry name" value="ADH-like_C"/>
</dbReference>
<evidence type="ECO:0000313" key="6">
    <source>
        <dbReference type="EMBL" id="MBB4967319.1"/>
    </source>
</evidence>
<dbReference type="PANTHER" id="PTHR43401">
    <property type="entry name" value="L-THREONINE 3-DEHYDROGENASE"/>
    <property type="match status" value="1"/>
</dbReference>
<protein>
    <submittedName>
        <fullName evidence="6">2-desacetyl-2-hydroxyethyl bacteriochlorophyllide A dehydrogenase</fullName>
    </submittedName>
</protein>
<dbReference type="InterPro" id="IPR036291">
    <property type="entry name" value="NAD(P)-bd_dom_sf"/>
</dbReference>
<dbReference type="Gene3D" id="3.90.180.10">
    <property type="entry name" value="Medium-chain alcohol dehydrogenases, catalytic domain"/>
    <property type="match status" value="1"/>
</dbReference>
<dbReference type="InterPro" id="IPR020843">
    <property type="entry name" value="ER"/>
</dbReference>
<dbReference type="GO" id="GO:0016491">
    <property type="term" value="F:oxidoreductase activity"/>
    <property type="evidence" value="ECO:0007669"/>
    <property type="project" value="UniProtKB-KW"/>
</dbReference>
<dbReference type="RefSeq" id="WP_221447353.1">
    <property type="nucleotide sequence ID" value="NZ_BAABAI010000009.1"/>
</dbReference>
<evidence type="ECO:0000259" key="5">
    <source>
        <dbReference type="SMART" id="SM00829"/>
    </source>
</evidence>
<feature type="domain" description="Enoyl reductase (ER)" evidence="5">
    <location>
        <begin position="19"/>
        <end position="337"/>
    </location>
</feature>
<keyword evidence="3" id="KW-0862">Zinc</keyword>
<keyword evidence="2" id="KW-0479">Metal-binding</keyword>
<keyword evidence="4" id="KW-0560">Oxidoreductase</keyword>
<dbReference type="InterPro" id="IPR011032">
    <property type="entry name" value="GroES-like_sf"/>
</dbReference>
<evidence type="ECO:0000256" key="4">
    <source>
        <dbReference type="ARBA" id="ARBA00023002"/>
    </source>
</evidence>
<reference evidence="6 7" key="1">
    <citation type="submission" date="2020-08" db="EMBL/GenBank/DDBJ databases">
        <title>Sequencing the genomes of 1000 actinobacteria strains.</title>
        <authorList>
            <person name="Klenk H.-P."/>
        </authorList>
    </citation>
    <scope>NUCLEOTIDE SEQUENCE [LARGE SCALE GENOMIC DNA]</scope>
    <source>
        <strain evidence="6 7">DSM 45084</strain>
    </source>
</reference>
<dbReference type="InterPro" id="IPR050129">
    <property type="entry name" value="Zn_alcohol_dh"/>
</dbReference>
<evidence type="ECO:0000256" key="1">
    <source>
        <dbReference type="ARBA" id="ARBA00001947"/>
    </source>
</evidence>
<dbReference type="Proteomes" id="UP000542674">
    <property type="component" value="Unassembled WGS sequence"/>
</dbReference>
<accession>A0A7W7T678</accession>
<dbReference type="SUPFAM" id="SSF50129">
    <property type="entry name" value="GroES-like"/>
    <property type="match status" value="1"/>
</dbReference>
<sequence length="341" mass="35104">MTDPWPRGTMPAVLLTAPGRVERGEVPIPDPVPGEVLVRTRYVGLCGTDLELLHGKATYVRDGRTTFPHVPGHEWWGEVVAADTGFVPGDAVVGHTMVTCGTCARCAVGRRQQCLRMAEVGLYGRAGAAAEYVRVPAHALTRLPGALTVPSAVLVEPAVTVVEALTRAGCRAGERVAVVGTGTIGLLAVQLAAWREAQVVAVGVDPAGLALARRCGAAEAVGVAEAPGRSFDLVVEASGGIDAFGTAVRLTEDGGRIAVVGVSGAAEPVVAGDLVLRGITVYGIQHGLDHYTETVALFAGGVFDGGPLVAAVLPAYDPGRAFDLLEHGRTGPPKVILGAQW</sequence>
<dbReference type="PANTHER" id="PTHR43401:SF2">
    <property type="entry name" value="L-THREONINE 3-DEHYDROGENASE"/>
    <property type="match status" value="1"/>
</dbReference>
<name>A0A7W7T678_9PSEU</name>
<evidence type="ECO:0000256" key="3">
    <source>
        <dbReference type="ARBA" id="ARBA00022833"/>
    </source>
</evidence>
<gene>
    <name evidence="6" type="ORF">F4559_004678</name>
</gene>
<organism evidence="6 7">
    <name type="scientific">Saccharothrix violaceirubra</name>
    <dbReference type="NCBI Taxonomy" id="413306"/>
    <lineage>
        <taxon>Bacteria</taxon>
        <taxon>Bacillati</taxon>
        <taxon>Actinomycetota</taxon>
        <taxon>Actinomycetes</taxon>
        <taxon>Pseudonocardiales</taxon>
        <taxon>Pseudonocardiaceae</taxon>
        <taxon>Saccharothrix</taxon>
    </lineage>
</organism>
<dbReference type="GO" id="GO:0046872">
    <property type="term" value="F:metal ion binding"/>
    <property type="evidence" value="ECO:0007669"/>
    <property type="project" value="UniProtKB-KW"/>
</dbReference>
<dbReference type="Pfam" id="PF00107">
    <property type="entry name" value="ADH_zinc_N"/>
    <property type="match status" value="1"/>
</dbReference>
<dbReference type="EMBL" id="JACHJS010000001">
    <property type="protein sequence ID" value="MBB4967319.1"/>
    <property type="molecule type" value="Genomic_DNA"/>
</dbReference>
<dbReference type="Gene3D" id="3.40.50.720">
    <property type="entry name" value="NAD(P)-binding Rossmann-like Domain"/>
    <property type="match status" value="1"/>
</dbReference>
<dbReference type="SMART" id="SM00829">
    <property type="entry name" value="PKS_ER"/>
    <property type="match status" value="1"/>
</dbReference>
<evidence type="ECO:0000313" key="7">
    <source>
        <dbReference type="Proteomes" id="UP000542674"/>
    </source>
</evidence>
<comment type="cofactor">
    <cofactor evidence="1">
        <name>Zn(2+)</name>
        <dbReference type="ChEBI" id="CHEBI:29105"/>
    </cofactor>
</comment>
<proteinExistence type="predicted"/>
<dbReference type="Pfam" id="PF08240">
    <property type="entry name" value="ADH_N"/>
    <property type="match status" value="1"/>
</dbReference>
<dbReference type="SUPFAM" id="SSF51735">
    <property type="entry name" value="NAD(P)-binding Rossmann-fold domains"/>
    <property type="match status" value="1"/>
</dbReference>
<comment type="caution">
    <text evidence="6">The sequence shown here is derived from an EMBL/GenBank/DDBJ whole genome shotgun (WGS) entry which is preliminary data.</text>
</comment>
<dbReference type="InterPro" id="IPR013154">
    <property type="entry name" value="ADH-like_N"/>
</dbReference>